<comment type="caution">
    <text evidence="1">The sequence shown here is derived from an EMBL/GenBank/DDBJ whole genome shotgun (WGS) entry which is preliminary data.</text>
</comment>
<evidence type="ECO:0000313" key="1">
    <source>
        <dbReference type="EMBL" id="MBR7831835.1"/>
    </source>
</evidence>
<protein>
    <submittedName>
        <fullName evidence="1">Uncharacterized protein</fullName>
    </submittedName>
</protein>
<sequence length="67" mass="7480">MLNALGRLGDRVLRGVLPTTEAQACAYEFNNCQNVTWYASYEAEGNCLNSCGQRVCTVYYWGDLFGC</sequence>
<evidence type="ECO:0000313" key="2">
    <source>
        <dbReference type="Proteomes" id="UP000675781"/>
    </source>
</evidence>
<dbReference type="AlphaFoldDB" id="A0A941EJD4"/>
<reference evidence="1" key="1">
    <citation type="submission" date="2021-04" db="EMBL/GenBank/DDBJ databases">
        <title>Genome based classification of Actinospica acidithermotolerans sp. nov., an actinobacterium isolated from an Indonesian hot spring.</title>
        <authorList>
            <person name="Kusuma A.B."/>
            <person name="Putra K.E."/>
            <person name="Nafisah S."/>
            <person name="Loh J."/>
            <person name="Nouioui I."/>
            <person name="Goodfellow M."/>
        </authorList>
    </citation>
    <scope>NUCLEOTIDE SEQUENCE</scope>
    <source>
        <strain evidence="1">CSCA 57</strain>
    </source>
</reference>
<gene>
    <name evidence="1" type="ORF">KDL01_01100</name>
</gene>
<name>A0A941EJD4_9ACTN</name>
<proteinExistence type="predicted"/>
<dbReference type="Proteomes" id="UP000675781">
    <property type="component" value="Unassembled WGS sequence"/>
</dbReference>
<keyword evidence="2" id="KW-1185">Reference proteome</keyword>
<accession>A0A941EJD4</accession>
<dbReference type="EMBL" id="JAGSOG010000003">
    <property type="protein sequence ID" value="MBR7831835.1"/>
    <property type="molecule type" value="Genomic_DNA"/>
</dbReference>
<dbReference type="RefSeq" id="WP_212526369.1">
    <property type="nucleotide sequence ID" value="NZ_JAGSOG010000003.1"/>
</dbReference>
<organism evidence="1 2">
    <name type="scientific">Actinospica durhamensis</name>
    <dbReference type="NCBI Taxonomy" id="1508375"/>
    <lineage>
        <taxon>Bacteria</taxon>
        <taxon>Bacillati</taxon>
        <taxon>Actinomycetota</taxon>
        <taxon>Actinomycetes</taxon>
        <taxon>Catenulisporales</taxon>
        <taxon>Actinospicaceae</taxon>
        <taxon>Actinospica</taxon>
    </lineage>
</organism>